<sequence length="170" mass="19200">MSTSSSSSNRPPSRRSVHGVPTKCWCGKGLVIWASETKENPFRRFYRCEVALQRKSECHLFKWEDEAILDEVRMLDAKVMDLVHDFHSLSKTVIEQLDSHKTCLLQLEGELRSLMANSVDEATRQMKEDIDAVLSSNITTTHLCDNGGAYNFAAAVAIVGAIAFIYWKLF</sequence>
<dbReference type="PROSITE" id="PS51999">
    <property type="entry name" value="ZF_GRF"/>
    <property type="match status" value="1"/>
</dbReference>
<evidence type="ECO:0000256" key="1">
    <source>
        <dbReference type="ARBA" id="ARBA00022723"/>
    </source>
</evidence>
<dbReference type="Pfam" id="PF06839">
    <property type="entry name" value="Zn_ribbon_GRF"/>
    <property type="match status" value="1"/>
</dbReference>
<evidence type="ECO:0000259" key="6">
    <source>
        <dbReference type="PROSITE" id="PS51999"/>
    </source>
</evidence>
<accession>A0A6J0N6C4</accession>
<evidence type="ECO:0000256" key="4">
    <source>
        <dbReference type="PROSITE-ProRule" id="PRU01343"/>
    </source>
</evidence>
<dbReference type="GeneID" id="108850425"/>
<organism evidence="7 8">
    <name type="scientific">Raphanus sativus</name>
    <name type="common">Radish</name>
    <name type="synonym">Raphanus raphanistrum var. sativus</name>
    <dbReference type="NCBI Taxonomy" id="3726"/>
    <lineage>
        <taxon>Eukaryota</taxon>
        <taxon>Viridiplantae</taxon>
        <taxon>Streptophyta</taxon>
        <taxon>Embryophyta</taxon>
        <taxon>Tracheophyta</taxon>
        <taxon>Spermatophyta</taxon>
        <taxon>Magnoliopsida</taxon>
        <taxon>eudicotyledons</taxon>
        <taxon>Gunneridae</taxon>
        <taxon>Pentapetalae</taxon>
        <taxon>rosids</taxon>
        <taxon>malvids</taxon>
        <taxon>Brassicales</taxon>
        <taxon>Brassicaceae</taxon>
        <taxon>Brassiceae</taxon>
        <taxon>Raphanus</taxon>
    </lineage>
</organism>
<dbReference type="PANTHER" id="PTHR33248">
    <property type="entry name" value="ZINC ION-BINDING PROTEIN"/>
    <property type="match status" value="1"/>
</dbReference>
<dbReference type="RefSeq" id="XP_018479463.1">
    <property type="nucleotide sequence ID" value="XM_018623961.1"/>
</dbReference>
<dbReference type="InterPro" id="IPR010666">
    <property type="entry name" value="Znf_GRF"/>
</dbReference>
<reference evidence="8" key="2">
    <citation type="submission" date="2025-08" db="UniProtKB">
        <authorList>
            <consortium name="RefSeq"/>
        </authorList>
    </citation>
    <scope>IDENTIFICATION</scope>
    <source>
        <tissue evidence="8">Leaf</tissue>
    </source>
</reference>
<protein>
    <submittedName>
        <fullName evidence="8">Uncharacterized protein At4g04775-like</fullName>
    </submittedName>
</protein>
<keyword evidence="7" id="KW-1185">Reference proteome</keyword>
<name>A0A6J0N6C4_RAPSA</name>
<evidence type="ECO:0000256" key="3">
    <source>
        <dbReference type="ARBA" id="ARBA00022833"/>
    </source>
</evidence>
<proteinExistence type="predicted"/>
<dbReference type="AlphaFoldDB" id="A0A6J0N6C4"/>
<evidence type="ECO:0000313" key="8">
    <source>
        <dbReference type="RefSeq" id="XP_018479463.1"/>
    </source>
</evidence>
<reference evidence="7" key="1">
    <citation type="journal article" date="2019" name="Database">
        <title>The radish genome database (RadishGD): an integrated information resource for radish genomics.</title>
        <authorList>
            <person name="Yu H.J."/>
            <person name="Baek S."/>
            <person name="Lee Y.J."/>
            <person name="Cho A."/>
            <person name="Mun J.H."/>
        </authorList>
    </citation>
    <scope>NUCLEOTIDE SEQUENCE [LARGE SCALE GENOMIC DNA]</scope>
    <source>
        <strain evidence="7">cv. WK10039</strain>
    </source>
</reference>
<evidence type="ECO:0000256" key="2">
    <source>
        <dbReference type="ARBA" id="ARBA00022771"/>
    </source>
</evidence>
<keyword evidence="1" id="KW-0479">Metal-binding</keyword>
<keyword evidence="3" id="KW-0862">Zinc</keyword>
<keyword evidence="5" id="KW-0472">Membrane</keyword>
<dbReference type="GO" id="GO:0008270">
    <property type="term" value="F:zinc ion binding"/>
    <property type="evidence" value="ECO:0007669"/>
    <property type="project" value="UniProtKB-KW"/>
</dbReference>
<evidence type="ECO:0000313" key="7">
    <source>
        <dbReference type="Proteomes" id="UP000504610"/>
    </source>
</evidence>
<evidence type="ECO:0000256" key="5">
    <source>
        <dbReference type="SAM" id="Phobius"/>
    </source>
</evidence>
<dbReference type="KEGG" id="rsz:108850425"/>
<dbReference type="OrthoDB" id="1083530at2759"/>
<keyword evidence="5" id="KW-1133">Transmembrane helix</keyword>
<feature type="domain" description="GRF-type" evidence="6">
    <location>
        <begin position="24"/>
        <end position="67"/>
    </location>
</feature>
<gene>
    <name evidence="8" type="primary">LOC108850425</name>
</gene>
<feature type="transmembrane region" description="Helical" evidence="5">
    <location>
        <begin position="148"/>
        <end position="167"/>
    </location>
</feature>
<keyword evidence="5" id="KW-0812">Transmembrane</keyword>
<dbReference type="Proteomes" id="UP000504610">
    <property type="component" value="Chromosome 5"/>
</dbReference>
<keyword evidence="2 4" id="KW-0863">Zinc-finger</keyword>